<name>A0ABR2P3S0_9ROSI</name>
<comment type="caution">
    <text evidence="1">The sequence shown here is derived from an EMBL/GenBank/DDBJ whole genome shotgun (WGS) entry which is preliminary data.</text>
</comment>
<sequence length="89" mass="10787">MEQWKEQLEQLKIQLEPWKNQAKDQLGQLKIQAEPWKNQVEPWIYVREKWKQSKLKKIKVMTNRVKNRGRRRKRFLKKITATSVEGNGG</sequence>
<organism evidence="1 2">
    <name type="scientific">Hibiscus sabdariffa</name>
    <name type="common">roselle</name>
    <dbReference type="NCBI Taxonomy" id="183260"/>
    <lineage>
        <taxon>Eukaryota</taxon>
        <taxon>Viridiplantae</taxon>
        <taxon>Streptophyta</taxon>
        <taxon>Embryophyta</taxon>
        <taxon>Tracheophyta</taxon>
        <taxon>Spermatophyta</taxon>
        <taxon>Magnoliopsida</taxon>
        <taxon>eudicotyledons</taxon>
        <taxon>Gunneridae</taxon>
        <taxon>Pentapetalae</taxon>
        <taxon>rosids</taxon>
        <taxon>malvids</taxon>
        <taxon>Malvales</taxon>
        <taxon>Malvaceae</taxon>
        <taxon>Malvoideae</taxon>
        <taxon>Hibiscus</taxon>
    </lineage>
</organism>
<gene>
    <name evidence="1" type="ORF">V6N11_060136</name>
</gene>
<reference evidence="1 2" key="1">
    <citation type="journal article" date="2024" name="G3 (Bethesda)">
        <title>Genome assembly of Hibiscus sabdariffa L. provides insights into metabolisms of medicinal natural products.</title>
        <authorList>
            <person name="Kim T."/>
        </authorList>
    </citation>
    <scope>NUCLEOTIDE SEQUENCE [LARGE SCALE GENOMIC DNA]</scope>
    <source>
        <strain evidence="1">TK-2024</strain>
        <tissue evidence="1">Old leaves</tissue>
    </source>
</reference>
<protein>
    <submittedName>
        <fullName evidence="1">Uncharacterized protein</fullName>
    </submittedName>
</protein>
<dbReference type="Proteomes" id="UP001396334">
    <property type="component" value="Unassembled WGS sequence"/>
</dbReference>
<proteinExistence type="predicted"/>
<accession>A0ABR2P3S0</accession>
<keyword evidence="2" id="KW-1185">Reference proteome</keyword>
<dbReference type="EMBL" id="JBBPBN010000084">
    <property type="protein sequence ID" value="KAK8982815.1"/>
    <property type="molecule type" value="Genomic_DNA"/>
</dbReference>
<evidence type="ECO:0000313" key="1">
    <source>
        <dbReference type="EMBL" id="KAK8982815.1"/>
    </source>
</evidence>
<evidence type="ECO:0000313" key="2">
    <source>
        <dbReference type="Proteomes" id="UP001396334"/>
    </source>
</evidence>